<dbReference type="GO" id="GO:0006412">
    <property type="term" value="P:translation"/>
    <property type="evidence" value="ECO:0007669"/>
    <property type="project" value="InterPro"/>
</dbReference>
<name>A0A419Q4I1_CLOSI</name>
<keyword evidence="3" id="KW-0687">Ribonucleoprotein</keyword>
<proteinExistence type="inferred from homology"/>
<reference evidence="4 5" key="1">
    <citation type="journal article" date="2018" name="Biotechnol. Adv.">
        <title>Improved genomic resources and new bioinformatic workflow for the carcinogenic parasite Clonorchis sinensis: Biotechnological implications.</title>
        <authorList>
            <person name="Wang D."/>
            <person name="Korhonen P.K."/>
            <person name="Gasser R.B."/>
            <person name="Young N.D."/>
        </authorList>
    </citation>
    <scope>NUCLEOTIDE SEQUENCE [LARGE SCALE GENOMIC DNA]</scope>
    <source>
        <strain evidence="4">Cs-k2</strain>
    </source>
</reference>
<dbReference type="STRING" id="79923.A0A419Q4I1"/>
<dbReference type="GO" id="GO:0005840">
    <property type="term" value="C:ribosome"/>
    <property type="evidence" value="ECO:0007669"/>
    <property type="project" value="UniProtKB-KW"/>
</dbReference>
<protein>
    <submittedName>
        <fullName evidence="4">Uncharacterized protein</fullName>
    </submittedName>
</protein>
<evidence type="ECO:0000256" key="1">
    <source>
        <dbReference type="ARBA" id="ARBA00010228"/>
    </source>
</evidence>
<dbReference type="OrthoDB" id="278325at2759"/>
<dbReference type="Gene3D" id="3.30.1230.20">
    <property type="match status" value="1"/>
</dbReference>
<sequence length="344" mass="39637">MQNEAGEFVDLYIPRRCAVTNQLIGAKDHASIQLRFVDLDPNTGRMTNSIKTYDIAGGVRSMSKLRVTLWDLVLYPVMYRSAVTPFRFLPAVLTEGDTKAGIQPVCPSLDSNSRGYESWRLSDLFACVWKEETVRDNWSLCWYRSLFFKKKAYIECVYGDFSKGFRTQKGVRQGLSTQFLFDFVMDEIMRPTLEGVQNLSALIAADETLIDLEYEKDIAFFFGEHKRTHLVLLDKQSLNTPLIIRGEALKVVDRLTYLGSRISSDSSVTDKAWGAFANSRYPCISRDACVRLEYGLFCKILRLGLFKQWDIDVFRCCVRTIVRVRWCRRIPNEKIGKRVFVRAK</sequence>
<dbReference type="InterPro" id="IPR038579">
    <property type="entry name" value="Ribosomal_eS21_sf"/>
</dbReference>
<dbReference type="PANTHER" id="PTHR10442">
    <property type="entry name" value="40S RIBOSOMAL PROTEIN S21"/>
    <property type="match status" value="1"/>
</dbReference>
<reference evidence="4 5" key="2">
    <citation type="journal article" date="2021" name="Genomics">
        <title>High-quality reference genome for Clonorchis sinensis.</title>
        <authorList>
            <person name="Young N.D."/>
            <person name="Stroehlein A.J."/>
            <person name="Kinkar L."/>
            <person name="Wang T."/>
            <person name="Sohn W.M."/>
            <person name="Chang B.C.H."/>
            <person name="Kaur P."/>
            <person name="Weisz D."/>
            <person name="Dudchenko O."/>
            <person name="Aiden E.L."/>
            <person name="Korhonen P.K."/>
            <person name="Gasser R.B."/>
        </authorList>
    </citation>
    <scope>NUCLEOTIDE SEQUENCE [LARGE SCALE GENOMIC DNA]</scope>
    <source>
        <strain evidence="4">Cs-k2</strain>
    </source>
</reference>
<accession>A0A419Q4I1</accession>
<dbReference type="GO" id="GO:1990904">
    <property type="term" value="C:ribonucleoprotein complex"/>
    <property type="evidence" value="ECO:0007669"/>
    <property type="project" value="UniProtKB-KW"/>
</dbReference>
<dbReference type="EMBL" id="NIRI02000056">
    <property type="protein sequence ID" value="KAG5444287.1"/>
    <property type="molecule type" value="Genomic_DNA"/>
</dbReference>
<evidence type="ECO:0000256" key="3">
    <source>
        <dbReference type="ARBA" id="ARBA00023274"/>
    </source>
</evidence>
<evidence type="ECO:0000313" key="5">
    <source>
        <dbReference type="Proteomes" id="UP000286415"/>
    </source>
</evidence>
<dbReference type="GO" id="GO:0003735">
    <property type="term" value="F:structural constituent of ribosome"/>
    <property type="evidence" value="ECO:0007669"/>
    <property type="project" value="InterPro"/>
</dbReference>
<comment type="similarity">
    <text evidence="1">Belongs to the eukaryotic ribosomal protein eS21 family.</text>
</comment>
<comment type="caution">
    <text evidence="4">The sequence shown here is derived from an EMBL/GenBank/DDBJ whole genome shotgun (WGS) entry which is preliminary data.</text>
</comment>
<gene>
    <name evidence="4" type="ORF">CSKR_111826</name>
</gene>
<dbReference type="InParanoid" id="A0A419Q4I1"/>
<dbReference type="InterPro" id="IPR001931">
    <property type="entry name" value="Ribosomal_eS21"/>
</dbReference>
<keyword evidence="2" id="KW-0689">Ribosomal protein</keyword>
<dbReference type="AlphaFoldDB" id="A0A419Q4I1"/>
<keyword evidence="5" id="KW-1185">Reference proteome</keyword>
<dbReference type="Proteomes" id="UP000286415">
    <property type="component" value="Unassembled WGS sequence"/>
</dbReference>
<evidence type="ECO:0000256" key="2">
    <source>
        <dbReference type="ARBA" id="ARBA00022980"/>
    </source>
</evidence>
<dbReference type="Pfam" id="PF01249">
    <property type="entry name" value="Ribosomal_S21e"/>
    <property type="match status" value="1"/>
</dbReference>
<organism evidence="4 5">
    <name type="scientific">Clonorchis sinensis</name>
    <name type="common">Chinese liver fluke</name>
    <dbReference type="NCBI Taxonomy" id="79923"/>
    <lineage>
        <taxon>Eukaryota</taxon>
        <taxon>Metazoa</taxon>
        <taxon>Spiralia</taxon>
        <taxon>Lophotrochozoa</taxon>
        <taxon>Platyhelminthes</taxon>
        <taxon>Trematoda</taxon>
        <taxon>Digenea</taxon>
        <taxon>Opisthorchiida</taxon>
        <taxon>Opisthorchiata</taxon>
        <taxon>Opisthorchiidae</taxon>
        <taxon>Clonorchis</taxon>
    </lineage>
</organism>
<evidence type="ECO:0000313" key="4">
    <source>
        <dbReference type="EMBL" id="KAG5444287.1"/>
    </source>
</evidence>